<evidence type="ECO:0000313" key="1">
    <source>
        <dbReference type="EMBL" id="WSB98774.1"/>
    </source>
</evidence>
<sequence>MSESKAAKARPLAIKAGTIASLSAAILLGAASLASADGSSAKLNNCWSTWGSTGSSAHCVNTSQTGSYQNEAYCGGVDTNKASGWRQITKGSTIDPWGKLECTFSIRYSDIWFKG</sequence>
<accession>A0ACD4ZK72</accession>
<gene>
    <name evidence="1" type="ORF">OG835_18250</name>
</gene>
<reference evidence="1" key="1">
    <citation type="submission" date="2022-10" db="EMBL/GenBank/DDBJ databases">
        <title>The complete genomes of actinobacterial strains from the NBC collection.</title>
        <authorList>
            <person name="Joergensen T.S."/>
            <person name="Alvarez Arevalo M."/>
            <person name="Sterndorff E.B."/>
            <person name="Faurdal D."/>
            <person name="Vuksanovic O."/>
            <person name="Mourched A.-S."/>
            <person name="Charusanti P."/>
            <person name="Shaw S."/>
            <person name="Blin K."/>
            <person name="Weber T."/>
        </authorList>
    </citation>
    <scope>NUCLEOTIDE SEQUENCE</scope>
    <source>
        <strain evidence="1">NBC 01771</strain>
    </source>
</reference>
<proteinExistence type="predicted"/>
<dbReference type="Proteomes" id="UP001348369">
    <property type="component" value="Chromosome"/>
</dbReference>
<evidence type="ECO:0000313" key="2">
    <source>
        <dbReference type="Proteomes" id="UP001348369"/>
    </source>
</evidence>
<organism evidence="1 2">
    <name type="scientific">Streptomyces scopuliridis</name>
    <dbReference type="NCBI Taxonomy" id="452529"/>
    <lineage>
        <taxon>Bacteria</taxon>
        <taxon>Bacillati</taxon>
        <taxon>Actinomycetota</taxon>
        <taxon>Actinomycetes</taxon>
        <taxon>Kitasatosporales</taxon>
        <taxon>Streptomycetaceae</taxon>
        <taxon>Streptomyces</taxon>
    </lineage>
</organism>
<keyword evidence="2" id="KW-1185">Reference proteome</keyword>
<name>A0ACD4ZK72_9ACTN</name>
<protein>
    <submittedName>
        <fullName evidence="1">Uncharacterized protein</fullName>
    </submittedName>
</protein>
<dbReference type="EMBL" id="CP109109">
    <property type="protein sequence ID" value="WSB98774.1"/>
    <property type="molecule type" value="Genomic_DNA"/>
</dbReference>